<dbReference type="WBParaSite" id="snap_masked-unitig_39097-processed-gene-0.0-mRNA-1">
    <property type="protein sequence ID" value="snap_masked-unitig_39097-processed-gene-0.0-mRNA-1"/>
    <property type="gene ID" value="snap_masked-unitig_39097-processed-gene-0.0"/>
</dbReference>
<organism evidence="2 3">
    <name type="scientific">Macrostomum lignano</name>
    <dbReference type="NCBI Taxonomy" id="282301"/>
    <lineage>
        <taxon>Eukaryota</taxon>
        <taxon>Metazoa</taxon>
        <taxon>Spiralia</taxon>
        <taxon>Lophotrochozoa</taxon>
        <taxon>Platyhelminthes</taxon>
        <taxon>Rhabditophora</taxon>
        <taxon>Macrostomorpha</taxon>
        <taxon>Macrostomida</taxon>
        <taxon>Macrostomidae</taxon>
        <taxon>Macrostomum</taxon>
    </lineage>
</organism>
<name>A0A1I8JRX2_9PLAT</name>
<sequence length="305" mass="33485">MDIAFANPCCRYPVPRVPGQSGHPCPNEASSPGKESKQLRVSTTFLENSAMRSLSTVQGQVFLLLQTLFYFGRFNSYLSTNGCRTNLEQLVQQCYDLFIDHLSSQYRPAAALFRAQRPGLSAQRTATARLLADAVSQNLKDLATSTNRISTAAGANQRGGTVSSAPVPPDAARAPCLPGTLEFHHIYLAVKLAMLSLAQVDDSQCVRVAHRRGCLTPRAPLEHALKVLVALKDRQKLEAKRLLREGFGNRPCRVARQIPCELDCDVLEYLGSRDSAWQFSMRFEQPISLAWLPKPAAPGPVPEPA</sequence>
<dbReference type="AlphaFoldDB" id="A0A1I8JRX2"/>
<feature type="region of interest" description="Disordered" evidence="1">
    <location>
        <begin position="18"/>
        <end position="38"/>
    </location>
</feature>
<evidence type="ECO:0000313" key="2">
    <source>
        <dbReference type="Proteomes" id="UP000095280"/>
    </source>
</evidence>
<protein>
    <submittedName>
        <fullName evidence="3">Amyloid protein-binding protein 2</fullName>
    </submittedName>
</protein>
<proteinExistence type="predicted"/>
<evidence type="ECO:0000256" key="1">
    <source>
        <dbReference type="SAM" id="MobiDB-lite"/>
    </source>
</evidence>
<accession>A0A1I8JRX2</accession>
<evidence type="ECO:0000313" key="3">
    <source>
        <dbReference type="WBParaSite" id="snap_masked-unitig_39097-processed-gene-0.0-mRNA-1"/>
    </source>
</evidence>
<keyword evidence="2" id="KW-1185">Reference proteome</keyword>
<dbReference type="Proteomes" id="UP000095280">
    <property type="component" value="Unplaced"/>
</dbReference>
<reference evidence="3" key="1">
    <citation type="submission" date="2016-11" db="UniProtKB">
        <authorList>
            <consortium name="WormBaseParasite"/>
        </authorList>
    </citation>
    <scope>IDENTIFICATION</scope>
</reference>